<evidence type="ECO:0000256" key="6">
    <source>
        <dbReference type="RuleBase" id="RU361277"/>
    </source>
</evidence>
<evidence type="ECO:0000256" key="2">
    <source>
        <dbReference type="ARBA" id="ARBA00008072"/>
    </source>
</evidence>
<dbReference type="Pfam" id="PF00107">
    <property type="entry name" value="ADH_zinc_N"/>
    <property type="match status" value="1"/>
</dbReference>
<dbReference type="SUPFAM" id="SSF51735">
    <property type="entry name" value="NAD(P)-binding Rossmann-fold domains"/>
    <property type="match status" value="1"/>
</dbReference>
<evidence type="ECO:0000256" key="1">
    <source>
        <dbReference type="ARBA" id="ARBA00001947"/>
    </source>
</evidence>
<keyword evidence="4 6" id="KW-0862">Zinc</keyword>
<dbReference type="SMART" id="SM00829">
    <property type="entry name" value="PKS_ER"/>
    <property type="match status" value="1"/>
</dbReference>
<evidence type="ECO:0000256" key="4">
    <source>
        <dbReference type="ARBA" id="ARBA00022833"/>
    </source>
</evidence>
<keyword evidence="5" id="KW-0560">Oxidoreductase</keyword>
<dbReference type="InterPro" id="IPR013154">
    <property type="entry name" value="ADH-like_N"/>
</dbReference>
<dbReference type="Pfam" id="PF08240">
    <property type="entry name" value="ADH_N"/>
    <property type="match status" value="1"/>
</dbReference>
<comment type="cofactor">
    <cofactor evidence="1 6">
        <name>Zn(2+)</name>
        <dbReference type="ChEBI" id="CHEBI:29105"/>
    </cofactor>
</comment>
<dbReference type="SUPFAM" id="SSF50129">
    <property type="entry name" value="GroES-like"/>
    <property type="match status" value="2"/>
</dbReference>
<dbReference type="RefSeq" id="WP_123643624.1">
    <property type="nucleotide sequence ID" value="NZ_ML119090.1"/>
</dbReference>
<protein>
    <submittedName>
        <fullName evidence="8">Zn-dependent alcohol dehydrogenase</fullName>
    </submittedName>
</protein>
<gene>
    <name evidence="8" type="ORF">EAT49_17605</name>
</gene>
<proteinExistence type="inferred from homology"/>
<dbReference type="PROSITE" id="PS00059">
    <property type="entry name" value="ADH_ZINC"/>
    <property type="match status" value="1"/>
</dbReference>
<dbReference type="InterPro" id="IPR013149">
    <property type="entry name" value="ADH-like_C"/>
</dbReference>
<dbReference type="EMBL" id="RDRB01000010">
    <property type="protein sequence ID" value="ROT98084.1"/>
    <property type="molecule type" value="Genomic_DNA"/>
</dbReference>
<evidence type="ECO:0000313" key="8">
    <source>
        <dbReference type="EMBL" id="ROT98084.1"/>
    </source>
</evidence>
<dbReference type="AlphaFoldDB" id="A0A3N2QSC7"/>
<dbReference type="Proteomes" id="UP000268016">
    <property type="component" value="Unassembled WGS sequence"/>
</dbReference>
<dbReference type="InterPro" id="IPR011032">
    <property type="entry name" value="GroES-like_sf"/>
</dbReference>
<dbReference type="PANTHER" id="PTHR43350">
    <property type="entry name" value="NAD-DEPENDENT ALCOHOL DEHYDROGENASE"/>
    <property type="match status" value="1"/>
</dbReference>
<organism evidence="8 9">
    <name type="scientific">Histidinibacterium lentulum</name>
    <dbReference type="NCBI Taxonomy" id="2480588"/>
    <lineage>
        <taxon>Bacteria</taxon>
        <taxon>Pseudomonadati</taxon>
        <taxon>Pseudomonadota</taxon>
        <taxon>Alphaproteobacteria</taxon>
        <taxon>Rhodobacterales</taxon>
        <taxon>Paracoccaceae</taxon>
        <taxon>Histidinibacterium</taxon>
    </lineage>
</organism>
<evidence type="ECO:0000259" key="7">
    <source>
        <dbReference type="SMART" id="SM00829"/>
    </source>
</evidence>
<dbReference type="Gene3D" id="3.40.50.720">
    <property type="entry name" value="NAD(P)-binding Rossmann-like Domain"/>
    <property type="match status" value="1"/>
</dbReference>
<dbReference type="GO" id="GO:0008270">
    <property type="term" value="F:zinc ion binding"/>
    <property type="evidence" value="ECO:0007669"/>
    <property type="project" value="InterPro"/>
</dbReference>
<accession>A0A3N2QSC7</accession>
<evidence type="ECO:0000313" key="9">
    <source>
        <dbReference type="Proteomes" id="UP000268016"/>
    </source>
</evidence>
<dbReference type="OrthoDB" id="9770544at2"/>
<name>A0A3N2QSC7_9RHOB</name>
<comment type="similarity">
    <text evidence="2 6">Belongs to the zinc-containing alcohol dehydrogenase family.</text>
</comment>
<comment type="caution">
    <text evidence="8">The sequence shown here is derived from an EMBL/GenBank/DDBJ whole genome shotgun (WGS) entry which is preliminary data.</text>
</comment>
<keyword evidence="9" id="KW-1185">Reference proteome</keyword>
<reference evidence="8 9" key="1">
    <citation type="submission" date="2018-10" db="EMBL/GenBank/DDBJ databases">
        <title>Histidinibacterium lentulum gen. nov., sp. nov., a marine bacterium from the culture broth of Picochlorum sp. 122.</title>
        <authorList>
            <person name="Wang G."/>
        </authorList>
    </citation>
    <scope>NUCLEOTIDE SEQUENCE [LARGE SCALE GENOMIC DNA]</scope>
    <source>
        <strain evidence="8 9">B17</strain>
    </source>
</reference>
<keyword evidence="3 6" id="KW-0479">Metal-binding</keyword>
<evidence type="ECO:0000256" key="3">
    <source>
        <dbReference type="ARBA" id="ARBA00022723"/>
    </source>
</evidence>
<dbReference type="GO" id="GO:0016616">
    <property type="term" value="F:oxidoreductase activity, acting on the CH-OH group of donors, NAD or NADP as acceptor"/>
    <property type="evidence" value="ECO:0007669"/>
    <property type="project" value="UniProtKB-ARBA"/>
</dbReference>
<evidence type="ECO:0000256" key="5">
    <source>
        <dbReference type="ARBA" id="ARBA00023002"/>
    </source>
</evidence>
<dbReference type="CDD" id="cd08279">
    <property type="entry name" value="Zn_ADH_class_III"/>
    <property type="match status" value="1"/>
</dbReference>
<dbReference type="InterPro" id="IPR020843">
    <property type="entry name" value="ER"/>
</dbReference>
<sequence length="364" mass="37709">MKTITAAVCRAFQAPLVLEEIEMRDPLAGEVEVVLEAVAICHSDLVYADGGWGGPLPVVLGHEAAGRISALGAGVRGLAEGDRVAVTLLRSCQHCTPCATGRVALCEGPRSAAVGPLTARDGSPIWQGMACGAFADRVVVDQGQVVKVPDTTKPEAAALLACGVITGVGAVVNTARLRAGQDAVVIGAGGVGLNAIQGARIAGARRIVAVDLSPTKLETARDFGATDTVLATDEAPWERVHEVLGRGADAVFVTVGAIPAFDAAPRYLATGGQVVMIGLPHSGALSTYEPVMLASLGQSMVGSKMGDAVIRRDIPWMLDLYEQGRLKLDELISARWPLERINEAMADTRAGAARRNVIVFPASG</sequence>
<dbReference type="PANTHER" id="PTHR43350:SF21">
    <property type="entry name" value="S-NITROSOMYCOTHIOL REDUCTASE MSCR"/>
    <property type="match status" value="1"/>
</dbReference>
<dbReference type="InterPro" id="IPR002328">
    <property type="entry name" value="ADH_Zn_CS"/>
</dbReference>
<dbReference type="InterPro" id="IPR036291">
    <property type="entry name" value="NAD(P)-bd_dom_sf"/>
</dbReference>
<dbReference type="Gene3D" id="3.90.180.10">
    <property type="entry name" value="Medium-chain alcohol dehydrogenases, catalytic domain"/>
    <property type="match status" value="1"/>
</dbReference>
<feature type="domain" description="Enoyl reductase (ER)" evidence="7">
    <location>
        <begin position="13"/>
        <end position="358"/>
    </location>
</feature>
<dbReference type="FunFam" id="3.40.50.720:FF:000003">
    <property type="entry name" value="S-(hydroxymethyl)glutathione dehydrogenase"/>
    <property type="match status" value="1"/>
</dbReference>